<comment type="caution">
    <text evidence="1">The sequence shown here is derived from an EMBL/GenBank/DDBJ whole genome shotgun (WGS) entry which is preliminary data.</text>
</comment>
<dbReference type="AlphaFoldDB" id="A0AAD3ZVV9"/>
<protein>
    <submittedName>
        <fullName evidence="1">Uncharacterized protein</fullName>
    </submittedName>
</protein>
<gene>
    <name evidence="1" type="ORF">F6450_08855</name>
</gene>
<dbReference type="EMBL" id="VZUQ01000053">
    <property type="protein sequence ID" value="KAB1181451.1"/>
    <property type="molecule type" value="Genomic_DNA"/>
</dbReference>
<accession>A0AAD3ZVV9</accession>
<proteinExistence type="predicted"/>
<dbReference type="Proteomes" id="UP000480943">
    <property type="component" value="Unassembled WGS sequence"/>
</dbReference>
<evidence type="ECO:0000313" key="1">
    <source>
        <dbReference type="EMBL" id="KAB1181451.1"/>
    </source>
</evidence>
<sequence length="64" mass="7359">MPRLIVNVIEKEGALDITVEQETENSTNDELAYINTLEGVIKRTQNSPPFDRLLYLQKQKLISK</sequence>
<name>A0AAD3ZVV9_PHODD</name>
<organism evidence="1 2">
    <name type="scientific">Photobacterium damselae subsp. damselae</name>
    <name type="common">Listonella damsela</name>
    <dbReference type="NCBI Taxonomy" id="85581"/>
    <lineage>
        <taxon>Bacteria</taxon>
        <taxon>Pseudomonadati</taxon>
        <taxon>Pseudomonadota</taxon>
        <taxon>Gammaproteobacteria</taxon>
        <taxon>Vibrionales</taxon>
        <taxon>Vibrionaceae</taxon>
        <taxon>Photobacterium</taxon>
    </lineage>
</organism>
<dbReference type="RefSeq" id="WP_106223195.1">
    <property type="nucleotide sequence ID" value="NZ_CP065042.1"/>
</dbReference>
<reference evidence="1 2" key="1">
    <citation type="submission" date="2019-09" db="EMBL/GenBank/DDBJ databases">
        <title>Photobacterium damselae subsp. damselae CDC-2227-81, a human clinical isolate.</title>
        <authorList>
            <person name="Osorio C.R."/>
        </authorList>
    </citation>
    <scope>NUCLEOTIDE SEQUENCE [LARGE SCALE GENOMIC DNA]</scope>
    <source>
        <strain evidence="1 2">CDC-2227-81</strain>
    </source>
</reference>
<evidence type="ECO:0000313" key="2">
    <source>
        <dbReference type="Proteomes" id="UP000480943"/>
    </source>
</evidence>